<accession>A0A2H5QSU5</accession>
<gene>
    <name evidence="1" type="ORF">CUMW_258600</name>
</gene>
<proteinExistence type="predicted"/>
<evidence type="ECO:0000313" key="1">
    <source>
        <dbReference type="EMBL" id="GAY67692.1"/>
    </source>
</evidence>
<name>A0A2H5QSU5_CITUN</name>
<organism evidence="1 2">
    <name type="scientific">Citrus unshiu</name>
    <name type="common">Satsuma mandarin</name>
    <name type="synonym">Citrus nobilis var. unshiu</name>
    <dbReference type="NCBI Taxonomy" id="55188"/>
    <lineage>
        <taxon>Eukaryota</taxon>
        <taxon>Viridiplantae</taxon>
        <taxon>Streptophyta</taxon>
        <taxon>Embryophyta</taxon>
        <taxon>Tracheophyta</taxon>
        <taxon>Spermatophyta</taxon>
        <taxon>Magnoliopsida</taxon>
        <taxon>eudicotyledons</taxon>
        <taxon>Gunneridae</taxon>
        <taxon>Pentapetalae</taxon>
        <taxon>rosids</taxon>
        <taxon>malvids</taxon>
        <taxon>Sapindales</taxon>
        <taxon>Rutaceae</taxon>
        <taxon>Aurantioideae</taxon>
        <taxon>Citrus</taxon>
    </lineage>
</organism>
<protein>
    <submittedName>
        <fullName evidence="1">Uncharacterized protein</fullName>
    </submittedName>
</protein>
<comment type="caution">
    <text evidence="1">The sequence shown here is derived from an EMBL/GenBank/DDBJ whole genome shotgun (WGS) entry which is preliminary data.</text>
</comment>
<dbReference type="AlphaFoldDB" id="A0A2H5QSU5"/>
<dbReference type="PANTHER" id="PTHR47872:SF3">
    <property type="entry name" value="NUCLEAR RNA EXPORT FACTOR SDE5 ISOFORM X1"/>
    <property type="match status" value="1"/>
</dbReference>
<reference evidence="1 2" key="1">
    <citation type="journal article" date="2017" name="Front. Genet.">
        <title>Draft sequencing of the heterozygous diploid genome of Satsuma (Citrus unshiu Marc.) using a hybrid assembly approach.</title>
        <authorList>
            <person name="Shimizu T."/>
            <person name="Tanizawa Y."/>
            <person name="Mochizuki T."/>
            <person name="Nagasaki H."/>
            <person name="Yoshioka T."/>
            <person name="Toyoda A."/>
            <person name="Fujiyama A."/>
            <person name="Kaminuma E."/>
            <person name="Nakamura Y."/>
        </authorList>
    </citation>
    <scope>NUCLEOTIDE SEQUENCE [LARGE SCALE GENOMIC DNA]</scope>
    <source>
        <strain evidence="2">cv. Miyagawa wase</strain>
    </source>
</reference>
<sequence length="85" mass="9558">MIDGTSNRFLVYLEWNYGLFGMELSGCNGLNYDIGEKALRGLLDTFGSVFTLKEIAFAYRNAGRNPDLGGEFLYPNWAGEFLCDK</sequence>
<dbReference type="EMBL" id="BDQV01000751">
    <property type="protein sequence ID" value="GAY67692.1"/>
    <property type="molecule type" value="Genomic_DNA"/>
</dbReference>
<keyword evidence="2" id="KW-1185">Reference proteome</keyword>
<dbReference type="Proteomes" id="UP000236630">
    <property type="component" value="Unassembled WGS sequence"/>
</dbReference>
<evidence type="ECO:0000313" key="2">
    <source>
        <dbReference type="Proteomes" id="UP000236630"/>
    </source>
</evidence>
<dbReference type="PANTHER" id="PTHR47872">
    <property type="entry name" value="NUCLEAR RNA EXPORT FACTOR SDE5-RELATED"/>
    <property type="match status" value="1"/>
</dbReference>